<protein>
    <submittedName>
        <fullName evidence="1">Uncharacterized protein</fullName>
    </submittedName>
</protein>
<gene>
    <name evidence="1" type="ORF">FDK22_03305</name>
</gene>
<evidence type="ECO:0000313" key="2">
    <source>
        <dbReference type="Proteomes" id="UP000308901"/>
    </source>
</evidence>
<proteinExistence type="predicted"/>
<dbReference type="Proteomes" id="UP000308901">
    <property type="component" value="Unassembled WGS sequence"/>
</dbReference>
<sequence>MKKIMIITLMSIVSLFGDWKVQIDKDEMTGKIEAFAHSEFTYPTKKMDFPYASTKAWLAVGCDKINQWAYIGFTVSPNIVNTTAESGYSTFKTRVKFDDKVETASMSKDWGSKFIHFSYDKWAIQNLKKSKKMLLELNWHGNGRTYFNFSLDNAENAINAAIEKCKGN</sequence>
<accession>A0A5R8Y5E8</accession>
<keyword evidence="2" id="KW-1185">Reference proteome</keyword>
<dbReference type="AlphaFoldDB" id="A0A5R8Y5E8"/>
<dbReference type="RefSeq" id="WP_138151463.1">
    <property type="nucleotide sequence ID" value="NZ_VANU01000001.1"/>
</dbReference>
<evidence type="ECO:0000313" key="1">
    <source>
        <dbReference type="EMBL" id="TLP41061.1"/>
    </source>
</evidence>
<name>A0A5R8Y5E8_9BACT</name>
<reference evidence="1 2" key="1">
    <citation type="submission" date="2019-05" db="EMBL/GenBank/DDBJ databases">
        <title>Arcobacter sp. nov., isolated from sea sediment.</title>
        <authorList>
            <person name="Kim W."/>
        </authorList>
    </citation>
    <scope>NUCLEOTIDE SEQUENCE [LARGE SCALE GENOMIC DNA]</scope>
    <source>
        <strain evidence="1 2">CAU 1517</strain>
    </source>
</reference>
<dbReference type="OrthoDB" id="5739474at2"/>
<dbReference type="EMBL" id="VANU01000001">
    <property type="protein sequence ID" value="TLP41061.1"/>
    <property type="molecule type" value="Genomic_DNA"/>
</dbReference>
<comment type="caution">
    <text evidence="1">The sequence shown here is derived from an EMBL/GenBank/DDBJ whole genome shotgun (WGS) entry which is preliminary data.</text>
</comment>
<organism evidence="1 2">
    <name type="scientific">Arcobacter arenosus</name>
    <dbReference type="NCBI Taxonomy" id="2576037"/>
    <lineage>
        <taxon>Bacteria</taxon>
        <taxon>Pseudomonadati</taxon>
        <taxon>Campylobacterota</taxon>
        <taxon>Epsilonproteobacteria</taxon>
        <taxon>Campylobacterales</taxon>
        <taxon>Arcobacteraceae</taxon>
        <taxon>Arcobacter</taxon>
    </lineage>
</organism>